<proteinExistence type="predicted"/>
<evidence type="ECO:0000256" key="4">
    <source>
        <dbReference type="ARBA" id="ARBA00022833"/>
    </source>
</evidence>
<dbReference type="GO" id="GO:0003677">
    <property type="term" value="F:DNA binding"/>
    <property type="evidence" value="ECO:0007669"/>
    <property type="project" value="UniProtKB-KW"/>
</dbReference>
<dbReference type="PANTHER" id="PTHR15740">
    <property type="entry name" value="NEUROPROTECTIVE PEPTIDE-CONTAINING PROTEIN"/>
    <property type="match status" value="1"/>
</dbReference>
<evidence type="ECO:0000256" key="6">
    <source>
        <dbReference type="ARBA" id="ARBA00023125"/>
    </source>
</evidence>
<dbReference type="AlphaFoldDB" id="A0A8C5D4R7"/>
<sequence length="106" mass="12081">MYQLPVYNLARIRKARKQVKRALGDIGLDFCKEAFEDFKEFCPDEQFVKNTYCLDICGWDPSYSKSQVIAFLISILRDMVAQTAIGYLKPLALKGKPTSPATQVRV</sequence>
<evidence type="ECO:0000256" key="5">
    <source>
        <dbReference type="ARBA" id="ARBA00023015"/>
    </source>
</evidence>
<evidence type="ECO:0000256" key="1">
    <source>
        <dbReference type="ARBA" id="ARBA00022723"/>
    </source>
</evidence>
<keyword evidence="6" id="KW-0238">DNA-binding</keyword>
<feature type="domain" description="ADNP zinc finger" evidence="10">
    <location>
        <begin position="2"/>
        <end position="67"/>
    </location>
</feature>
<keyword evidence="5" id="KW-0805">Transcription regulation</keyword>
<organism evidence="11 12">
    <name type="scientific">Gouania willdenowi</name>
    <name type="common">Blunt-snouted clingfish</name>
    <name type="synonym">Lepadogaster willdenowi</name>
    <dbReference type="NCBI Taxonomy" id="441366"/>
    <lineage>
        <taxon>Eukaryota</taxon>
        <taxon>Metazoa</taxon>
        <taxon>Chordata</taxon>
        <taxon>Craniata</taxon>
        <taxon>Vertebrata</taxon>
        <taxon>Euteleostomi</taxon>
        <taxon>Actinopterygii</taxon>
        <taxon>Neopterygii</taxon>
        <taxon>Teleostei</taxon>
        <taxon>Neoteleostei</taxon>
        <taxon>Acanthomorphata</taxon>
        <taxon>Ovalentaria</taxon>
        <taxon>Blenniimorphae</taxon>
        <taxon>Blenniiformes</taxon>
        <taxon>Gobiesocoidei</taxon>
        <taxon>Gobiesocidae</taxon>
        <taxon>Gobiesocinae</taxon>
        <taxon>Gouania</taxon>
    </lineage>
</organism>
<dbReference type="GO" id="GO:0010468">
    <property type="term" value="P:regulation of gene expression"/>
    <property type="evidence" value="ECO:0007669"/>
    <property type="project" value="TreeGrafter"/>
</dbReference>
<reference evidence="11" key="3">
    <citation type="submission" date="2025-09" db="UniProtKB">
        <authorList>
            <consortium name="Ensembl"/>
        </authorList>
    </citation>
    <scope>IDENTIFICATION</scope>
</reference>
<dbReference type="InterPro" id="IPR045762">
    <property type="entry name" value="ADNP_Znf"/>
</dbReference>
<keyword evidence="7" id="KW-0371">Homeobox</keyword>
<evidence type="ECO:0000256" key="3">
    <source>
        <dbReference type="ARBA" id="ARBA00022771"/>
    </source>
</evidence>
<protein>
    <submittedName>
        <fullName evidence="11">Activity-dependent neuroprotector homeobox protein-like</fullName>
    </submittedName>
</protein>
<evidence type="ECO:0000256" key="9">
    <source>
        <dbReference type="ARBA" id="ARBA00023242"/>
    </source>
</evidence>
<keyword evidence="12" id="KW-1185">Reference proteome</keyword>
<name>A0A8C5D4R7_GOUWI</name>
<keyword evidence="2" id="KW-0677">Repeat</keyword>
<evidence type="ECO:0000259" key="10">
    <source>
        <dbReference type="Pfam" id="PF19627"/>
    </source>
</evidence>
<evidence type="ECO:0000256" key="7">
    <source>
        <dbReference type="ARBA" id="ARBA00023155"/>
    </source>
</evidence>
<dbReference type="GO" id="GO:0008270">
    <property type="term" value="F:zinc ion binding"/>
    <property type="evidence" value="ECO:0007669"/>
    <property type="project" value="UniProtKB-KW"/>
</dbReference>
<keyword evidence="1" id="KW-0479">Metal-binding</keyword>
<evidence type="ECO:0000256" key="2">
    <source>
        <dbReference type="ARBA" id="ARBA00022737"/>
    </source>
</evidence>
<keyword evidence="4" id="KW-0862">Zinc</keyword>
<dbReference type="GO" id="GO:0005634">
    <property type="term" value="C:nucleus"/>
    <property type="evidence" value="ECO:0007669"/>
    <property type="project" value="TreeGrafter"/>
</dbReference>
<keyword evidence="8" id="KW-0804">Transcription</keyword>
<dbReference type="Pfam" id="PF19627">
    <property type="entry name" value="ADNP_N"/>
    <property type="match status" value="1"/>
</dbReference>
<reference evidence="11" key="1">
    <citation type="submission" date="2020-06" db="EMBL/GenBank/DDBJ databases">
        <authorList>
            <consortium name="Wellcome Sanger Institute Data Sharing"/>
        </authorList>
    </citation>
    <scope>NUCLEOTIDE SEQUENCE [LARGE SCALE GENOMIC DNA]</scope>
</reference>
<keyword evidence="9" id="KW-0539">Nucleus</keyword>
<accession>A0A8C5D4R7</accession>
<evidence type="ECO:0000313" key="12">
    <source>
        <dbReference type="Proteomes" id="UP000694680"/>
    </source>
</evidence>
<dbReference type="PANTHER" id="PTHR15740:SF1">
    <property type="entry name" value="ACTIVITY-DEPENDENT NEUROPROTECTOR HOMEOBOX PROTEIN"/>
    <property type="match status" value="1"/>
</dbReference>
<gene>
    <name evidence="11" type="primary">adnpa</name>
</gene>
<dbReference type="InterPro" id="IPR038861">
    <property type="entry name" value="ADNP/ADNP2"/>
</dbReference>
<reference evidence="11" key="2">
    <citation type="submission" date="2025-08" db="UniProtKB">
        <authorList>
            <consortium name="Ensembl"/>
        </authorList>
    </citation>
    <scope>IDENTIFICATION</scope>
</reference>
<evidence type="ECO:0000256" key="8">
    <source>
        <dbReference type="ARBA" id="ARBA00023163"/>
    </source>
</evidence>
<dbReference type="Proteomes" id="UP000694680">
    <property type="component" value="Chromosome 5"/>
</dbReference>
<dbReference type="Ensembl" id="ENSGWIT00000001479.1">
    <property type="protein sequence ID" value="ENSGWIP00000001374.1"/>
    <property type="gene ID" value="ENSGWIG00000000797.1"/>
</dbReference>
<keyword evidence="3" id="KW-0863">Zinc-finger</keyword>
<evidence type="ECO:0000313" key="11">
    <source>
        <dbReference type="Ensembl" id="ENSGWIP00000001374.1"/>
    </source>
</evidence>